<dbReference type="EMBL" id="CP000501">
    <property type="protein sequence ID" value="ABN68341.2"/>
    <property type="molecule type" value="Genomic_DNA"/>
</dbReference>
<reference evidence="4 5" key="1">
    <citation type="journal article" date="2007" name="Nat. Biotechnol.">
        <title>Genome sequence of the lignocellulose-bioconverting and xylose-fermenting yeast Pichia stipitis.</title>
        <authorList>
            <person name="Jeffries T.W."/>
            <person name="Grigoriev I.V."/>
            <person name="Grimwood J."/>
            <person name="Laplaza J.M."/>
            <person name="Aerts A."/>
            <person name="Salamov A."/>
            <person name="Schmutz J."/>
            <person name="Lindquist E."/>
            <person name="Dehal P."/>
            <person name="Shapiro H."/>
            <person name="Jin Y.S."/>
            <person name="Passoth V."/>
            <person name="Richardson P.M."/>
        </authorList>
    </citation>
    <scope>NUCLEOTIDE SEQUENCE [LARGE SCALE GENOMIC DNA]</scope>
    <source>
        <strain evidence="5">ATCC 58785 / CBS 6054 / NBRC 10063 / NRRL Y-11545</strain>
    </source>
</reference>
<feature type="compositionally biased region" description="Basic residues" evidence="2">
    <location>
        <begin position="168"/>
        <end position="181"/>
    </location>
</feature>
<dbReference type="InterPro" id="IPR048743">
    <property type="entry name" value="AME1"/>
</dbReference>
<feature type="region of interest" description="Disordered" evidence="2">
    <location>
        <begin position="73"/>
        <end position="111"/>
    </location>
</feature>
<evidence type="ECO:0000313" key="5">
    <source>
        <dbReference type="Proteomes" id="UP000002258"/>
    </source>
</evidence>
<dbReference type="eggNOG" id="KOG4549">
    <property type="taxonomic scope" value="Eukaryota"/>
</dbReference>
<sequence>MAVDDRVSRKKSRVRGSGKRNVLVDDFFVLNKQSTSDKPSKKRRLTDSLKSALNHWDNIESLPRLRNRKVSAIGKADLDNANSKTTTPVPQDRGEQEESQPQNKSVHSVALHSEEAGELLTPSHLINQSIYDEIEYTGNHNQDESLQVTNSDVSVRKSATDKTNSGRGRPKKRARVNVGRPRKVDKPKNNLNSTTEAAQKDTIENNEHDSSAETSFRRESLRKTRRISYKEMVSDNEKEESSEDEKIEYAFRSLAARTLRQKSRLKQFLGGVDSPEEAEIVEEPHTRIRKIRDNVKKRQNELRESQERNKVSNGKTLRKSKSSDRTTTSDNTKSNGNKSRKAKSKSRVESTETGPESRIERVPSRVRERVAPIPLSRKRRNERQKPMNIDVERLRDEENKDKRVKIHTIDVLRHLVKEYEPEETASEVIREQVVQEDFKAHLVHQLDYLMDVHSAINDITTRINEVQKLKNEYRQRIYTLKQNHVDVGTKLNTLRSQYNRDKDRHAEVQMVETEMKSLQQIGNTTEDAKSSLSQQVTVALSRASSIVNPSAGVLRKLQIVNQKLVDLDKELL</sequence>
<protein>
    <recommendedName>
        <fullName evidence="3">Inner kinetochore subunit AME1 domain-containing protein</fullName>
    </recommendedName>
</protein>
<feature type="compositionally biased region" description="Basic and acidic residues" evidence="2">
    <location>
        <begin position="346"/>
        <end position="370"/>
    </location>
</feature>
<dbReference type="HOGENOM" id="CLU_476595_0_0_1"/>
<feature type="compositionally biased region" description="Basic and acidic residues" evidence="2">
    <location>
        <begin position="291"/>
        <end position="310"/>
    </location>
</feature>
<evidence type="ECO:0000256" key="2">
    <source>
        <dbReference type="SAM" id="MobiDB-lite"/>
    </source>
</evidence>
<feature type="region of interest" description="Disordered" evidence="2">
    <location>
        <begin position="291"/>
        <end position="384"/>
    </location>
</feature>
<dbReference type="OMA" id="VHSAIND"/>
<keyword evidence="1" id="KW-0175">Coiled coil</keyword>
<dbReference type="RefSeq" id="XP_001386370.2">
    <property type="nucleotide sequence ID" value="XM_001386333.1"/>
</dbReference>
<dbReference type="InParanoid" id="A3LZI4"/>
<feature type="region of interest" description="Disordered" evidence="2">
    <location>
        <begin position="143"/>
        <end position="245"/>
    </location>
</feature>
<dbReference type="KEGG" id="pic:PICST_33555"/>
<organism evidence="4 5">
    <name type="scientific">Scheffersomyces stipitis (strain ATCC 58785 / CBS 6054 / NBRC 10063 / NRRL Y-11545)</name>
    <name type="common">Yeast</name>
    <name type="synonym">Pichia stipitis</name>
    <dbReference type="NCBI Taxonomy" id="322104"/>
    <lineage>
        <taxon>Eukaryota</taxon>
        <taxon>Fungi</taxon>
        <taxon>Dikarya</taxon>
        <taxon>Ascomycota</taxon>
        <taxon>Saccharomycotina</taxon>
        <taxon>Pichiomycetes</taxon>
        <taxon>Debaryomycetaceae</taxon>
        <taxon>Scheffersomyces</taxon>
    </lineage>
</organism>
<dbReference type="GeneID" id="4840602"/>
<name>A3LZI4_PICST</name>
<feature type="compositionally biased region" description="Low complexity" evidence="2">
    <location>
        <begin position="325"/>
        <end position="335"/>
    </location>
</feature>
<feature type="coiled-coil region" evidence="1">
    <location>
        <begin position="456"/>
        <end position="483"/>
    </location>
</feature>
<feature type="compositionally biased region" description="Polar residues" evidence="2">
    <location>
        <begin position="80"/>
        <end position="89"/>
    </location>
</feature>
<gene>
    <name evidence="4" type="ORF">PICST_33555</name>
</gene>
<keyword evidence="5" id="KW-1185">Reference proteome</keyword>
<evidence type="ECO:0000256" key="1">
    <source>
        <dbReference type="SAM" id="Coils"/>
    </source>
</evidence>
<evidence type="ECO:0000259" key="3">
    <source>
        <dbReference type="Pfam" id="PF20994"/>
    </source>
</evidence>
<accession>A3LZI4</accession>
<dbReference type="AlphaFoldDB" id="A3LZI4"/>
<dbReference type="OrthoDB" id="3995136at2759"/>
<feature type="compositionally biased region" description="Polar residues" evidence="2">
    <location>
        <begin position="143"/>
        <end position="153"/>
    </location>
</feature>
<evidence type="ECO:0000313" key="4">
    <source>
        <dbReference type="EMBL" id="ABN68341.2"/>
    </source>
</evidence>
<dbReference type="Pfam" id="PF20994">
    <property type="entry name" value="CENPU"/>
    <property type="match status" value="1"/>
</dbReference>
<dbReference type="Proteomes" id="UP000002258">
    <property type="component" value="Chromosome 7"/>
</dbReference>
<feature type="compositionally biased region" description="Basic and acidic residues" evidence="2">
    <location>
        <begin position="198"/>
        <end position="236"/>
    </location>
</feature>
<proteinExistence type="predicted"/>
<feature type="domain" description="Inner kinetochore subunit AME1" evidence="3">
    <location>
        <begin position="389"/>
        <end position="564"/>
    </location>
</feature>